<accession>A0A1Q8VB92</accession>
<dbReference type="Proteomes" id="UP000186857">
    <property type="component" value="Unassembled WGS sequence"/>
</dbReference>
<evidence type="ECO:0000313" key="1">
    <source>
        <dbReference type="EMBL" id="OLO45369.1"/>
    </source>
</evidence>
<gene>
    <name evidence="1" type="ORF">BKH29_03820</name>
</gene>
<name>A0A1Q8VB92_9ACTO</name>
<evidence type="ECO:0000313" key="2">
    <source>
        <dbReference type="Proteomes" id="UP000186857"/>
    </source>
</evidence>
<dbReference type="AlphaFoldDB" id="A0A1Q8VB92"/>
<dbReference type="EMBL" id="MSKJ01000007">
    <property type="protein sequence ID" value="OLO45369.1"/>
    <property type="molecule type" value="Genomic_DNA"/>
</dbReference>
<sequence length="72" mass="8148">MRSTDIQVPEMAQIKRCSTWVLLAAGDPRVIRPGQGIIRYSYSPLGCKDDSWVDATEAFCRDLEGLIRCREC</sequence>
<comment type="caution">
    <text evidence="1">The sequence shown here is derived from an EMBL/GenBank/DDBJ whole genome shotgun (WGS) entry which is preliminary data.</text>
</comment>
<reference evidence="1 2" key="1">
    <citation type="submission" date="2016-12" db="EMBL/GenBank/DDBJ databases">
        <title>Genomic Comparison of strains in the 'Actinomyces naeslundii' Group.</title>
        <authorList>
            <person name="Mughal S.R."/>
            <person name="Do T."/>
            <person name="Gilbert S.C."/>
            <person name="Witherden E.A."/>
            <person name="Didelot X."/>
            <person name="Beighton D."/>
        </authorList>
    </citation>
    <scope>NUCLEOTIDE SEQUENCE [LARGE SCALE GENOMIC DNA]</scope>
    <source>
        <strain evidence="1 2">CCUG 33920</strain>
    </source>
</reference>
<protein>
    <submittedName>
        <fullName evidence="1">Uncharacterized protein</fullName>
    </submittedName>
</protein>
<proteinExistence type="predicted"/>
<organism evidence="1 2">
    <name type="scientific">Actinomyces oris</name>
    <dbReference type="NCBI Taxonomy" id="544580"/>
    <lineage>
        <taxon>Bacteria</taxon>
        <taxon>Bacillati</taxon>
        <taxon>Actinomycetota</taxon>
        <taxon>Actinomycetes</taxon>
        <taxon>Actinomycetales</taxon>
        <taxon>Actinomycetaceae</taxon>
        <taxon>Actinomyces</taxon>
    </lineage>
</organism>